<gene>
    <name evidence="9" type="ORF">HMPREF9080_01672</name>
</gene>
<dbReference type="PANTHER" id="PTHR30486">
    <property type="entry name" value="TWITCHING MOTILITY PROTEIN PILT"/>
    <property type="match status" value="1"/>
</dbReference>
<dbReference type="GO" id="GO:0005737">
    <property type="term" value="C:cytoplasm"/>
    <property type="evidence" value="ECO:0007669"/>
    <property type="project" value="UniProtKB-SubCell"/>
</dbReference>
<dbReference type="STRING" id="797473.HMPREF9080_01672"/>
<comment type="similarity">
    <text evidence="2">Belongs to the GSP E family.</text>
</comment>
<dbReference type="InterPro" id="IPR027417">
    <property type="entry name" value="P-loop_NTPase"/>
</dbReference>
<evidence type="ECO:0000256" key="2">
    <source>
        <dbReference type="ARBA" id="ARBA00006611"/>
    </source>
</evidence>
<protein>
    <submittedName>
        <fullName evidence="9">Twitching mobility protein</fullName>
    </submittedName>
</protein>
<evidence type="ECO:0000313" key="9">
    <source>
        <dbReference type="EMBL" id="EHM53701.1"/>
    </source>
</evidence>
<evidence type="ECO:0000259" key="8">
    <source>
        <dbReference type="PROSITE" id="PS00662"/>
    </source>
</evidence>
<dbReference type="Proteomes" id="UP000004750">
    <property type="component" value="Unassembled WGS sequence"/>
</dbReference>
<dbReference type="HOGENOM" id="CLU_013446_4_0_6"/>
<dbReference type="InterPro" id="IPR001482">
    <property type="entry name" value="T2SS/T4SS_dom"/>
</dbReference>
<comment type="subcellular location">
    <subcellularLocation>
        <location evidence="1">Cytoplasm</location>
    </subcellularLocation>
</comment>
<evidence type="ECO:0000256" key="3">
    <source>
        <dbReference type="ARBA" id="ARBA00022448"/>
    </source>
</evidence>
<dbReference type="NCBIfam" id="TIGR01420">
    <property type="entry name" value="pilT_fam"/>
    <property type="match status" value="1"/>
</dbReference>
<keyword evidence="5" id="KW-1029">Fimbrium biogenesis</keyword>
<dbReference type="PANTHER" id="PTHR30486:SF6">
    <property type="entry name" value="TYPE IV PILUS RETRACTATION ATPASE PILT"/>
    <property type="match status" value="1"/>
</dbReference>
<accession>G9ZFV8</accession>
<reference evidence="9 10" key="1">
    <citation type="submission" date="2011-08" db="EMBL/GenBank/DDBJ databases">
        <authorList>
            <person name="Weinstock G."/>
            <person name="Sodergren E."/>
            <person name="Clifton S."/>
            <person name="Fulton L."/>
            <person name="Fulton B."/>
            <person name="Courtney L."/>
            <person name="Fronick C."/>
            <person name="Harrison M."/>
            <person name="Strong C."/>
            <person name="Farmer C."/>
            <person name="Delahaunty K."/>
            <person name="Markovic C."/>
            <person name="Hall O."/>
            <person name="Minx P."/>
            <person name="Tomlinson C."/>
            <person name="Mitreva M."/>
            <person name="Hou S."/>
            <person name="Chen J."/>
            <person name="Wollam A."/>
            <person name="Pepin K.H."/>
            <person name="Johnson M."/>
            <person name="Bhonagiri V."/>
            <person name="Zhang X."/>
            <person name="Suruliraj S."/>
            <person name="Warren W."/>
            <person name="Chinwalla A."/>
            <person name="Mardis E.R."/>
            <person name="Wilson R.K."/>
        </authorList>
    </citation>
    <scope>NUCLEOTIDE SEQUENCE [LARGE SCALE GENOMIC DNA]</scope>
    <source>
        <strain evidence="9 10">F0432</strain>
    </source>
</reference>
<dbReference type="Gene3D" id="3.40.50.300">
    <property type="entry name" value="P-loop containing nucleotide triphosphate hydrolases"/>
    <property type="match status" value="1"/>
</dbReference>
<dbReference type="InterPro" id="IPR003593">
    <property type="entry name" value="AAA+_ATPase"/>
</dbReference>
<dbReference type="SUPFAM" id="SSF52540">
    <property type="entry name" value="P-loop containing nucleoside triphosphate hydrolases"/>
    <property type="match status" value="1"/>
</dbReference>
<dbReference type="PATRIC" id="fig|797473.3.peg.1352"/>
<keyword evidence="7" id="KW-0067">ATP-binding</keyword>
<dbReference type="PROSITE" id="PS00662">
    <property type="entry name" value="T2SP_E"/>
    <property type="match status" value="1"/>
</dbReference>
<dbReference type="Gene3D" id="3.30.450.90">
    <property type="match status" value="1"/>
</dbReference>
<dbReference type="AlphaFoldDB" id="G9ZFV8"/>
<evidence type="ECO:0000256" key="5">
    <source>
        <dbReference type="ARBA" id="ARBA00022558"/>
    </source>
</evidence>
<evidence type="ECO:0000256" key="7">
    <source>
        <dbReference type="ARBA" id="ARBA00022840"/>
    </source>
</evidence>
<evidence type="ECO:0000256" key="6">
    <source>
        <dbReference type="ARBA" id="ARBA00022741"/>
    </source>
</evidence>
<dbReference type="EMBL" id="AGCM01000091">
    <property type="protein sequence ID" value="EHM53701.1"/>
    <property type="molecule type" value="Genomic_DNA"/>
</dbReference>
<name>G9ZFV8_9GAMM</name>
<proteinExistence type="inferred from homology"/>
<keyword evidence="6" id="KW-0547">Nucleotide-binding</keyword>
<sequence length="362" mass="40612">MEKDVVMNIEKEKNEAKLDDLLRFTDKQKASDLHLSSELPPMIRVDGDIKRLNLPPLDRQQLRDMIYSIMTDTQVKDFEEHWEADFSTEVKGIARFRVNVFNQNRGLAVVFRVIPSRVLSLEDLKAPEKFVDIIDVPRGLVLVTGPTGSGKSTTLAAMLDHINNHRHEHILTIEDPIEFVHESKKCLVNQREVHRDTKSFNNALRAALREDPDIILVGELRDLETIRLALTASETGHLVFGTLHTSSAAKTIDRIIDVFPGEEKQLVRSMLSESLRAVIAQTLLKKIAGGRVAAHEILVATSAVKNLIREDKIAQIYSAIQTGAQYGMQTLDQSLQRLVAQGLIDRQTAAAKAHDKTLFTHG</sequence>
<dbReference type="GO" id="GO:0005524">
    <property type="term" value="F:ATP binding"/>
    <property type="evidence" value="ECO:0007669"/>
    <property type="project" value="UniProtKB-KW"/>
</dbReference>
<dbReference type="FunFam" id="3.40.50.300:FF:000872">
    <property type="entry name" value="Twitching motility protein PilT"/>
    <property type="match status" value="1"/>
</dbReference>
<dbReference type="FunFam" id="3.30.450.90:FF:000002">
    <property type="entry name" value="Twitching motility protein PilT"/>
    <property type="match status" value="1"/>
</dbReference>
<keyword evidence="4" id="KW-0963">Cytoplasm</keyword>
<dbReference type="CDD" id="cd01131">
    <property type="entry name" value="PilT"/>
    <property type="match status" value="1"/>
</dbReference>
<feature type="domain" description="Bacterial type II secretion system protein E" evidence="8">
    <location>
        <begin position="208"/>
        <end position="222"/>
    </location>
</feature>
<dbReference type="GO" id="GO:0016887">
    <property type="term" value="F:ATP hydrolysis activity"/>
    <property type="evidence" value="ECO:0007669"/>
    <property type="project" value="InterPro"/>
</dbReference>
<dbReference type="InterPro" id="IPR006321">
    <property type="entry name" value="PilT/PilU"/>
</dbReference>
<evidence type="ECO:0000256" key="1">
    <source>
        <dbReference type="ARBA" id="ARBA00004496"/>
    </source>
</evidence>
<evidence type="ECO:0000313" key="10">
    <source>
        <dbReference type="Proteomes" id="UP000004750"/>
    </source>
</evidence>
<dbReference type="InterPro" id="IPR050921">
    <property type="entry name" value="T4SS_GSP_E_ATPase"/>
</dbReference>
<evidence type="ECO:0000256" key="4">
    <source>
        <dbReference type="ARBA" id="ARBA00022490"/>
    </source>
</evidence>
<dbReference type="SMART" id="SM00382">
    <property type="entry name" value="AAA"/>
    <property type="match status" value="1"/>
</dbReference>
<keyword evidence="3" id="KW-0813">Transport</keyword>
<dbReference type="Pfam" id="PF00437">
    <property type="entry name" value="T2SSE"/>
    <property type="match status" value="1"/>
</dbReference>
<organism evidence="9 10">
    <name type="scientific">Cardiobacterium valvarum F0432</name>
    <dbReference type="NCBI Taxonomy" id="797473"/>
    <lineage>
        <taxon>Bacteria</taxon>
        <taxon>Pseudomonadati</taxon>
        <taxon>Pseudomonadota</taxon>
        <taxon>Gammaproteobacteria</taxon>
        <taxon>Cardiobacteriales</taxon>
        <taxon>Cardiobacteriaceae</taxon>
        <taxon>Cardiobacterium</taxon>
    </lineage>
</organism>
<comment type="caution">
    <text evidence="9">The sequence shown here is derived from an EMBL/GenBank/DDBJ whole genome shotgun (WGS) entry which is preliminary data.</text>
</comment>